<feature type="domain" description="Mur ligase C-terminal" evidence="18">
    <location>
        <begin position="328"/>
        <end position="455"/>
    </location>
</feature>
<feature type="binding site" evidence="15">
    <location>
        <position position="377"/>
    </location>
    <ligand>
        <name>meso-2,6-diaminopimelate</name>
        <dbReference type="ChEBI" id="CHEBI:57791"/>
    </ligand>
</feature>
<feature type="binding site" evidence="15">
    <location>
        <position position="457"/>
    </location>
    <ligand>
        <name>meso-2,6-diaminopimelate</name>
        <dbReference type="ChEBI" id="CHEBI:57791"/>
    </ligand>
</feature>
<keyword evidence="15" id="KW-0460">Magnesium</keyword>
<evidence type="ECO:0000256" key="15">
    <source>
        <dbReference type="HAMAP-Rule" id="MF_00208"/>
    </source>
</evidence>
<evidence type="ECO:0000256" key="6">
    <source>
        <dbReference type="ARBA" id="ARBA00023306"/>
    </source>
</evidence>
<name>A0AAW7ZE22_9FIRM</name>
<evidence type="ECO:0000256" key="9">
    <source>
        <dbReference type="ARBA" id="ARBA00056782"/>
    </source>
</evidence>
<evidence type="ECO:0000259" key="17">
    <source>
        <dbReference type="Pfam" id="PF01225"/>
    </source>
</evidence>
<dbReference type="GO" id="GO:0009252">
    <property type="term" value="P:peptidoglycan biosynthetic process"/>
    <property type="evidence" value="ECO:0007669"/>
    <property type="project" value="UniProtKB-UniRule"/>
</dbReference>
<keyword evidence="3 15" id="KW-0132">Cell division</keyword>
<dbReference type="InterPro" id="IPR005761">
    <property type="entry name" value="UDP-N-AcMur-Glu-dNH2Pim_ligase"/>
</dbReference>
<dbReference type="Proteomes" id="UP001172911">
    <property type="component" value="Unassembled WGS sequence"/>
</dbReference>
<evidence type="ECO:0000256" key="12">
    <source>
        <dbReference type="ARBA" id="ARBA00075482"/>
    </source>
</evidence>
<gene>
    <name evidence="15" type="primary">murE</name>
    <name evidence="20" type="ORF">P6N53_12350</name>
</gene>
<feature type="binding site" evidence="15">
    <location>
        <begin position="152"/>
        <end position="153"/>
    </location>
    <ligand>
        <name>UDP-N-acetyl-alpha-D-muramoyl-L-alanyl-D-glutamate</name>
        <dbReference type="ChEBI" id="CHEBI:83900"/>
    </ligand>
</feature>
<dbReference type="PANTHER" id="PTHR23135:SF4">
    <property type="entry name" value="UDP-N-ACETYLMURAMOYL-L-ALANYL-D-GLUTAMATE--2,6-DIAMINOPIMELATE LIGASE MURE HOMOLOG, CHLOROPLASTIC"/>
    <property type="match status" value="1"/>
</dbReference>
<dbReference type="SUPFAM" id="SSF53623">
    <property type="entry name" value="MurD-like peptide ligases, catalytic domain"/>
    <property type="match status" value="1"/>
</dbReference>
<keyword evidence="4 15" id="KW-0133">Cell shape</keyword>
<evidence type="ECO:0000256" key="8">
    <source>
        <dbReference type="ARBA" id="ARBA00050251"/>
    </source>
</evidence>
<dbReference type="GO" id="GO:0051301">
    <property type="term" value="P:cell division"/>
    <property type="evidence" value="ECO:0007669"/>
    <property type="project" value="UniProtKB-KW"/>
</dbReference>
<dbReference type="GO" id="GO:0071555">
    <property type="term" value="P:cell wall organization"/>
    <property type="evidence" value="ECO:0007669"/>
    <property type="project" value="UniProtKB-KW"/>
</dbReference>
<dbReference type="InterPro" id="IPR035911">
    <property type="entry name" value="MurE/MurF_N"/>
</dbReference>
<evidence type="ECO:0000256" key="5">
    <source>
        <dbReference type="ARBA" id="ARBA00022984"/>
    </source>
</evidence>
<dbReference type="Pfam" id="PF01225">
    <property type="entry name" value="Mur_ligase"/>
    <property type="match status" value="1"/>
</dbReference>
<organism evidence="20 21">
    <name type="scientific">Desulforamulus aquiferis</name>
    <dbReference type="NCBI Taxonomy" id="1397668"/>
    <lineage>
        <taxon>Bacteria</taxon>
        <taxon>Bacillati</taxon>
        <taxon>Bacillota</taxon>
        <taxon>Clostridia</taxon>
        <taxon>Eubacteriales</taxon>
        <taxon>Peptococcaceae</taxon>
        <taxon>Desulforamulus</taxon>
    </lineage>
</organism>
<dbReference type="NCBIfam" id="NF001126">
    <property type="entry name" value="PRK00139.1-4"/>
    <property type="match status" value="1"/>
</dbReference>
<evidence type="ECO:0000313" key="21">
    <source>
        <dbReference type="Proteomes" id="UP001172911"/>
    </source>
</evidence>
<dbReference type="InterPro" id="IPR000713">
    <property type="entry name" value="Mur_ligase_N"/>
</dbReference>
<feature type="domain" description="Mur ligase central" evidence="19">
    <location>
        <begin position="108"/>
        <end position="305"/>
    </location>
</feature>
<feature type="binding site" evidence="15">
    <location>
        <begin position="110"/>
        <end position="116"/>
    </location>
    <ligand>
        <name>ATP</name>
        <dbReference type="ChEBI" id="CHEBI:30616"/>
    </ligand>
</feature>
<dbReference type="EMBL" id="JARPTC010000018">
    <property type="protein sequence ID" value="MDO7788014.1"/>
    <property type="molecule type" value="Genomic_DNA"/>
</dbReference>
<protein>
    <recommendedName>
        <fullName evidence="11 15">UDP-N-acetylmuramoyl-L-alanyl-D-glutamate--2,6-diaminopimelate ligase</fullName>
        <ecNumber evidence="10 15">6.3.2.13</ecNumber>
    </recommendedName>
    <alternativeName>
        <fullName evidence="12 15">Meso-A2pm-adding enzyme</fullName>
    </alternativeName>
    <alternativeName>
        <fullName evidence="13 15">Meso-diaminopimelate-adding enzyme</fullName>
    </alternativeName>
    <alternativeName>
        <fullName evidence="14 15">UDP-MurNAc-L-Ala-D-Glu:meso-diaminopimelate ligase</fullName>
    </alternativeName>
    <alternativeName>
        <fullName evidence="15">UDP-MurNAc-tripeptide synthetase</fullName>
    </alternativeName>
    <alternativeName>
        <fullName evidence="15">UDP-N-acetylmuramyl-tripeptide synthetase</fullName>
    </alternativeName>
</protein>
<keyword evidence="7 15" id="KW-0961">Cell wall biogenesis/degradation</keyword>
<keyword evidence="15 20" id="KW-0436">Ligase</keyword>
<dbReference type="GO" id="GO:0008360">
    <property type="term" value="P:regulation of cell shape"/>
    <property type="evidence" value="ECO:0007669"/>
    <property type="project" value="UniProtKB-KW"/>
</dbReference>
<comment type="caution">
    <text evidence="20">The sequence shown here is derived from an EMBL/GenBank/DDBJ whole genome shotgun (WGS) entry which is preliminary data.</text>
</comment>
<feature type="domain" description="Mur ligase N-terminal catalytic" evidence="17">
    <location>
        <begin position="25"/>
        <end position="96"/>
    </location>
</feature>
<dbReference type="Gene3D" id="3.40.1190.10">
    <property type="entry name" value="Mur-like, catalytic domain"/>
    <property type="match status" value="1"/>
</dbReference>
<comment type="caution">
    <text evidence="15">Lacks conserved residue(s) required for the propagation of feature annotation.</text>
</comment>
<reference evidence="20" key="2">
    <citation type="submission" date="2023-03" db="EMBL/GenBank/DDBJ databases">
        <authorList>
            <person name="Zhang Z."/>
        </authorList>
    </citation>
    <scope>NUCLEOTIDE SEQUENCE</scope>
    <source>
        <strain evidence="20">DSA</strain>
    </source>
</reference>
<dbReference type="GO" id="GO:0008765">
    <property type="term" value="F:UDP-N-acetylmuramoylalanyl-D-glutamate-2,6-diaminopimelate ligase activity"/>
    <property type="evidence" value="ECO:0007669"/>
    <property type="project" value="UniProtKB-UniRule"/>
</dbReference>
<dbReference type="InterPro" id="IPR004101">
    <property type="entry name" value="Mur_ligase_C"/>
</dbReference>
<evidence type="ECO:0000259" key="18">
    <source>
        <dbReference type="Pfam" id="PF02875"/>
    </source>
</evidence>
<keyword evidence="5 15" id="KW-0573">Peptidoglycan synthesis</keyword>
<comment type="PTM">
    <text evidence="15">Carboxylation is probably crucial for Mg(2+) binding and, consequently, for the gamma-phosphate positioning of ATP.</text>
</comment>
<dbReference type="RefSeq" id="WP_304543550.1">
    <property type="nucleotide sequence ID" value="NZ_JARPTC010000018.1"/>
</dbReference>
<dbReference type="SUPFAM" id="SSF53244">
    <property type="entry name" value="MurD-like peptide ligases, peptide-binding domain"/>
    <property type="match status" value="1"/>
</dbReference>
<dbReference type="Pfam" id="PF08245">
    <property type="entry name" value="Mur_ligase_M"/>
    <property type="match status" value="1"/>
</dbReference>
<dbReference type="AlphaFoldDB" id="A0AAW7ZE22"/>
<dbReference type="Pfam" id="PF02875">
    <property type="entry name" value="Mur_ligase_C"/>
    <property type="match status" value="1"/>
</dbReference>
<keyword evidence="21" id="KW-1185">Reference proteome</keyword>
<dbReference type="GO" id="GO:0000287">
    <property type="term" value="F:magnesium ion binding"/>
    <property type="evidence" value="ECO:0007669"/>
    <property type="project" value="UniProtKB-UniRule"/>
</dbReference>
<comment type="catalytic activity">
    <reaction evidence="8 15">
        <text>UDP-N-acetyl-alpha-D-muramoyl-L-alanyl-D-glutamate + meso-2,6-diaminopimelate + ATP = UDP-N-acetyl-alpha-D-muramoyl-L-alanyl-gamma-D-glutamyl-meso-2,6-diaminopimelate + ADP + phosphate + H(+)</text>
        <dbReference type="Rhea" id="RHEA:23676"/>
        <dbReference type="ChEBI" id="CHEBI:15378"/>
        <dbReference type="ChEBI" id="CHEBI:30616"/>
        <dbReference type="ChEBI" id="CHEBI:43474"/>
        <dbReference type="ChEBI" id="CHEBI:57791"/>
        <dbReference type="ChEBI" id="CHEBI:83900"/>
        <dbReference type="ChEBI" id="CHEBI:83905"/>
        <dbReference type="ChEBI" id="CHEBI:456216"/>
        <dbReference type="EC" id="6.3.2.13"/>
    </reaction>
</comment>
<feature type="binding site" evidence="15">
    <location>
        <begin position="401"/>
        <end position="404"/>
    </location>
    <ligand>
        <name>meso-2,6-diaminopimelate</name>
        <dbReference type="ChEBI" id="CHEBI:57791"/>
    </ligand>
</feature>
<comment type="function">
    <text evidence="9 15">Catalyzes the addition of meso-diaminopimelic acid to the nucleotide precursor UDP-N-acetylmuramoyl-L-alanyl-D-glutamate (UMAG) in the biosynthesis of bacterial cell-wall peptidoglycan.</text>
</comment>
<sequence>MLLSELLKAIDYISITGKTNLEIGYLAYDSRQAGSGCLFVAIEGFQTDGHIYIDGAVDSGASAIVVEKDVEVPPGVTVVKVSDARKTLALMADKFYGHPAKNMTMVGVTGTNGKTTTTHLVAAIWKRAGVKPGIIGTISNYIGDKIFPVNNTTPESLDLQKLLSDMVSEGVRGVAMEVSSHALSLNRVAGVDFDLAIFTNITQDHLDFHGNMENYLAAKAKLFQTDIRNAVINGDDPASAELIRVCRGKVYTYAIDSDADVIAQDIKVTSRGVGFTVLSPWGKQHLQLKLTGRFNVYNSLAAYTAGLVLGYTPEEVREALESVSGVAGRFELVDLGQDFAVIVDYAHTPDGLENILTTARQITTGRLITVFGCGGDRDRTKRPIMGEIAAKYSDLPVVTSDNPRTEEPDKIIQDVVEGVKKGAAHYLVIADRRQAINRAIDLAKAGDVVVIAGKGHETYQIIGTTKYDFDDRQVAVEAISGSGKKEGA</sequence>
<dbReference type="NCBIfam" id="TIGR01085">
    <property type="entry name" value="murE"/>
    <property type="match status" value="1"/>
</dbReference>
<evidence type="ECO:0000256" key="13">
    <source>
        <dbReference type="ARBA" id="ARBA00076158"/>
    </source>
</evidence>
<evidence type="ECO:0000256" key="1">
    <source>
        <dbReference type="ARBA" id="ARBA00004752"/>
    </source>
</evidence>
<dbReference type="HAMAP" id="MF_00208">
    <property type="entry name" value="MurE"/>
    <property type="match status" value="1"/>
</dbReference>
<dbReference type="InterPro" id="IPR036565">
    <property type="entry name" value="Mur-like_cat_sf"/>
</dbReference>
<evidence type="ECO:0000256" key="3">
    <source>
        <dbReference type="ARBA" id="ARBA00022618"/>
    </source>
</evidence>
<dbReference type="InterPro" id="IPR013221">
    <property type="entry name" value="Mur_ligase_cen"/>
</dbReference>
<dbReference type="Gene3D" id="3.90.190.20">
    <property type="entry name" value="Mur ligase, C-terminal domain"/>
    <property type="match status" value="1"/>
</dbReference>
<accession>A0AAW7ZE22</accession>
<keyword evidence="6 15" id="KW-0131">Cell cycle</keyword>
<dbReference type="PANTHER" id="PTHR23135">
    <property type="entry name" value="MUR LIGASE FAMILY MEMBER"/>
    <property type="match status" value="1"/>
</dbReference>
<dbReference type="InterPro" id="IPR036615">
    <property type="entry name" value="Mur_ligase_C_dom_sf"/>
</dbReference>
<evidence type="ECO:0000256" key="4">
    <source>
        <dbReference type="ARBA" id="ARBA00022960"/>
    </source>
</evidence>
<comment type="cofactor">
    <cofactor evidence="15">
        <name>Mg(2+)</name>
        <dbReference type="ChEBI" id="CHEBI:18420"/>
    </cofactor>
</comment>
<evidence type="ECO:0000256" key="10">
    <source>
        <dbReference type="ARBA" id="ARBA00066633"/>
    </source>
</evidence>
<evidence type="ECO:0000313" key="20">
    <source>
        <dbReference type="EMBL" id="MDO7788014.1"/>
    </source>
</evidence>
<dbReference type="FunFam" id="3.90.190.20:FF:000006">
    <property type="entry name" value="UDP-N-acetylmuramoyl-L-alanyl-D-glutamate--2,6-diaminopimelate ligase"/>
    <property type="match status" value="1"/>
</dbReference>
<comment type="pathway">
    <text evidence="1 15 16">Cell wall biogenesis; peptidoglycan biosynthesis.</text>
</comment>
<evidence type="ECO:0000256" key="16">
    <source>
        <dbReference type="RuleBase" id="RU004135"/>
    </source>
</evidence>
<dbReference type="NCBIfam" id="NF001124">
    <property type="entry name" value="PRK00139.1-2"/>
    <property type="match status" value="1"/>
</dbReference>
<feature type="short sequence motif" description="Meso-diaminopimelate recognition motif" evidence="15">
    <location>
        <begin position="401"/>
        <end position="404"/>
    </location>
</feature>
<proteinExistence type="inferred from homology"/>
<evidence type="ECO:0000256" key="14">
    <source>
        <dbReference type="ARBA" id="ARBA00081560"/>
    </source>
</evidence>
<feature type="binding site" evidence="15">
    <location>
        <position position="151"/>
    </location>
    <ligand>
        <name>UDP-N-acetyl-alpha-D-muramoyl-L-alanyl-D-glutamate</name>
        <dbReference type="ChEBI" id="CHEBI:83900"/>
    </ligand>
</feature>
<keyword evidence="15" id="KW-0067">ATP-binding</keyword>
<dbReference type="GO" id="GO:0005737">
    <property type="term" value="C:cytoplasm"/>
    <property type="evidence" value="ECO:0007669"/>
    <property type="project" value="UniProtKB-SubCell"/>
</dbReference>
<feature type="modified residue" description="N6-carboxylysine" evidence="15">
    <location>
        <position position="219"/>
    </location>
</feature>
<keyword evidence="15" id="KW-0963">Cytoplasm</keyword>
<feature type="binding site" evidence="15">
    <location>
        <position position="30"/>
    </location>
    <ligand>
        <name>UDP-N-acetyl-alpha-D-muramoyl-L-alanyl-D-glutamate</name>
        <dbReference type="ChEBI" id="CHEBI:83900"/>
    </ligand>
</feature>
<reference evidence="20" key="1">
    <citation type="journal article" date="2023" name="J. Hazard. Mater.">
        <title>Anaerobic biodegradation of pyrene and benzo[a]pyrene by a new sulfate-reducing Desulforamulus aquiferis strain DSA.</title>
        <authorList>
            <person name="Zhang Z."/>
            <person name="Sun J."/>
            <person name="Gong X."/>
            <person name="Wang C."/>
            <person name="Wang H."/>
        </authorList>
    </citation>
    <scope>NUCLEOTIDE SEQUENCE</scope>
    <source>
        <strain evidence="20">DSA</strain>
    </source>
</reference>
<evidence type="ECO:0000256" key="2">
    <source>
        <dbReference type="ARBA" id="ARBA00005898"/>
    </source>
</evidence>
<comment type="subcellular location">
    <subcellularLocation>
        <location evidence="15 16">Cytoplasm</location>
    </subcellularLocation>
</comment>
<dbReference type="Gene3D" id="3.40.1390.10">
    <property type="entry name" value="MurE/MurF, N-terminal domain"/>
    <property type="match status" value="1"/>
</dbReference>
<evidence type="ECO:0000256" key="7">
    <source>
        <dbReference type="ARBA" id="ARBA00023316"/>
    </source>
</evidence>
<dbReference type="GO" id="GO:0005524">
    <property type="term" value="F:ATP binding"/>
    <property type="evidence" value="ECO:0007669"/>
    <property type="project" value="UniProtKB-UniRule"/>
</dbReference>
<keyword evidence="15" id="KW-0547">Nucleotide-binding</keyword>
<evidence type="ECO:0000256" key="11">
    <source>
        <dbReference type="ARBA" id="ARBA00072883"/>
    </source>
</evidence>
<feature type="binding site" evidence="15">
    <location>
        <position position="179"/>
    </location>
    <ligand>
        <name>UDP-N-acetyl-alpha-D-muramoyl-L-alanyl-D-glutamate</name>
        <dbReference type="ChEBI" id="CHEBI:83900"/>
    </ligand>
</feature>
<feature type="binding site" evidence="15">
    <location>
        <position position="453"/>
    </location>
    <ligand>
        <name>meso-2,6-diaminopimelate</name>
        <dbReference type="ChEBI" id="CHEBI:57791"/>
    </ligand>
</feature>
<dbReference type="SUPFAM" id="SSF63418">
    <property type="entry name" value="MurE/MurF N-terminal domain"/>
    <property type="match status" value="1"/>
</dbReference>
<feature type="binding site" evidence="15">
    <location>
        <position position="187"/>
    </location>
    <ligand>
        <name>UDP-N-acetyl-alpha-D-muramoyl-L-alanyl-D-glutamate</name>
        <dbReference type="ChEBI" id="CHEBI:83900"/>
    </ligand>
</feature>
<comment type="similarity">
    <text evidence="2 15">Belongs to the MurCDEF family. MurE subfamily.</text>
</comment>
<dbReference type="EC" id="6.3.2.13" evidence="10 15"/>
<evidence type="ECO:0000259" key="19">
    <source>
        <dbReference type="Pfam" id="PF08245"/>
    </source>
</evidence>